<dbReference type="InterPro" id="IPR036872">
    <property type="entry name" value="CH_dom_sf"/>
</dbReference>
<dbReference type="InterPro" id="IPR001715">
    <property type="entry name" value="CH_dom"/>
</dbReference>
<dbReference type="GO" id="GO:0051764">
    <property type="term" value="P:actin crosslink formation"/>
    <property type="evidence" value="ECO:0007669"/>
    <property type="project" value="TreeGrafter"/>
</dbReference>
<dbReference type="Pfam" id="PF02187">
    <property type="entry name" value="GAS2"/>
    <property type="match status" value="1"/>
</dbReference>
<dbReference type="PANTHER" id="PTHR46756">
    <property type="entry name" value="TRANSGELIN"/>
    <property type="match status" value="1"/>
</dbReference>
<dbReference type="InParanoid" id="A0A6P7YZX3"/>
<feature type="region of interest" description="Disordered" evidence="6">
    <location>
        <begin position="337"/>
        <end position="457"/>
    </location>
</feature>
<evidence type="ECO:0000313" key="10">
    <source>
        <dbReference type="RefSeq" id="XP_030070513.1"/>
    </source>
</evidence>
<dbReference type="GeneID" id="115477640"/>
<comment type="subcellular location">
    <subcellularLocation>
        <location evidence="1">Cytoplasm</location>
        <location evidence="1">Cytoskeleton</location>
    </subcellularLocation>
</comment>
<keyword evidence="2" id="KW-0963">Cytoplasm</keyword>
<sequence length="743" mass="81474">MQHAVQVWFGEDLPLSPRSPLTPRHGPGLSDVLQYDQWLSVRHEATLIPMQEDLAIWLTSLLGTKVKSDRFMAELDNGVLLCQLIFAIQNELKRCCTSEELKRFPMRKVPCKKDAPSGSFFARDNTANFLRWCRSIGVDETYLFESEGLVLHKDPRQVCLCLLDVGRIISRYGVEPPVLVKLEKEIELEETLLIASGPVIPTSTPKSCCHQGDLHQAVKHIAEDPPCNCSHRFSIEYLSEGRYRLGDKILFIRMLHGKHVMVRVGGGWDTLQGFLLKYDPCRVLQFTTLEQKILQFQKGGQNGTTLQSAKAPQAPIMNPISAVNMVQKQNVKPCTPIATPKATLGGQTVSKHTHSSALTPGRATKYSPSSVKPNQLSSLAMHSKLQGSSSKRPQPHAESLKKGQKNLKSPAQSASSTPILERLRPVSKTPLPQSSKTVASFSPLPGKSGWSKSTPKSASTTKPFYCSSSLPHLIHSGSSSKLTSVPSSTKTVMPSKQKYTPSKCTSQSKLTRTDSPASEPALKSPRTFSRSPQTVTKFRNSPSVLSVPPSGKHDPLSKHQFPEKIEKCNSKSRIMNVAGDQVPKVEPENLKNTGAVKQSAVIAPSLLGKTGTRDAPSENLPSTMKQPAVKNNRQINSSRIPPKGANKAKVPERTPLSTVRLPQSSAKGQTPARTAQVITKRQPLAKASHMQDKGQVSTTKRVVLNSKTSPASRKIALSSKDLASKSKKEDTYFVMNGDRRKKN</sequence>
<keyword evidence="4" id="KW-0206">Cytoskeleton</keyword>
<feature type="compositionally biased region" description="Polar residues" evidence="6">
    <location>
        <begin position="345"/>
        <end position="358"/>
    </location>
</feature>
<evidence type="ECO:0000256" key="5">
    <source>
        <dbReference type="ARBA" id="ARBA00038441"/>
    </source>
</evidence>
<dbReference type="FunFam" id="1.10.418.10:FF:000052">
    <property type="entry name" value="Growth arrest specific 2"/>
    <property type="match status" value="1"/>
</dbReference>
<accession>A0A6P7YZX3</accession>
<evidence type="ECO:0000256" key="2">
    <source>
        <dbReference type="ARBA" id="ARBA00022490"/>
    </source>
</evidence>
<evidence type="ECO:0000256" key="6">
    <source>
        <dbReference type="SAM" id="MobiDB-lite"/>
    </source>
</evidence>
<dbReference type="Proteomes" id="UP000515156">
    <property type="component" value="Chromosome 9"/>
</dbReference>
<feature type="compositionally biased region" description="Polar residues" evidence="6">
    <location>
        <begin position="406"/>
        <end position="418"/>
    </location>
</feature>
<reference evidence="10" key="1">
    <citation type="submission" date="2025-08" db="UniProtKB">
        <authorList>
            <consortium name="RefSeq"/>
        </authorList>
    </citation>
    <scope>IDENTIFICATION</scope>
</reference>
<evidence type="ECO:0000256" key="3">
    <source>
        <dbReference type="ARBA" id="ARBA00022553"/>
    </source>
</evidence>
<dbReference type="CTD" id="283431"/>
<dbReference type="GO" id="GO:0005884">
    <property type="term" value="C:actin filament"/>
    <property type="evidence" value="ECO:0007669"/>
    <property type="project" value="TreeGrafter"/>
</dbReference>
<dbReference type="OrthoDB" id="2250192at2759"/>
<evidence type="ECO:0000259" key="8">
    <source>
        <dbReference type="PROSITE" id="PS51460"/>
    </source>
</evidence>
<dbReference type="SUPFAM" id="SSF143575">
    <property type="entry name" value="GAS2 domain-like"/>
    <property type="match status" value="1"/>
</dbReference>
<keyword evidence="9" id="KW-1185">Reference proteome</keyword>
<dbReference type="SUPFAM" id="SSF47576">
    <property type="entry name" value="Calponin-homology domain, CH-domain"/>
    <property type="match status" value="1"/>
</dbReference>
<feature type="compositionally biased region" description="Polar residues" evidence="6">
    <location>
        <begin position="497"/>
        <end position="516"/>
    </location>
</feature>
<evidence type="ECO:0000313" key="9">
    <source>
        <dbReference type="Proteomes" id="UP000515156"/>
    </source>
</evidence>
<dbReference type="FunFam" id="3.30.920.20:FF:000003">
    <property type="entry name" value="Growth arrest-specific 2 like 3"/>
    <property type="match status" value="1"/>
</dbReference>
<feature type="compositionally biased region" description="Polar residues" evidence="6">
    <location>
        <begin position="619"/>
        <end position="639"/>
    </location>
</feature>
<evidence type="ECO:0000259" key="7">
    <source>
        <dbReference type="PROSITE" id="PS50021"/>
    </source>
</evidence>
<organism evidence="9 10">
    <name type="scientific">Microcaecilia unicolor</name>
    <dbReference type="NCBI Taxonomy" id="1415580"/>
    <lineage>
        <taxon>Eukaryota</taxon>
        <taxon>Metazoa</taxon>
        <taxon>Chordata</taxon>
        <taxon>Craniata</taxon>
        <taxon>Vertebrata</taxon>
        <taxon>Euteleostomi</taxon>
        <taxon>Amphibia</taxon>
        <taxon>Gymnophiona</taxon>
        <taxon>Siphonopidae</taxon>
        <taxon>Microcaecilia</taxon>
    </lineage>
</organism>
<feature type="compositionally biased region" description="Basic and acidic residues" evidence="6">
    <location>
        <begin position="551"/>
        <end position="563"/>
    </location>
</feature>
<dbReference type="AlphaFoldDB" id="A0A6P7YZX3"/>
<dbReference type="GO" id="GO:0051015">
    <property type="term" value="F:actin filament binding"/>
    <property type="evidence" value="ECO:0007669"/>
    <property type="project" value="TreeGrafter"/>
</dbReference>
<dbReference type="Pfam" id="PF00307">
    <property type="entry name" value="CH"/>
    <property type="match status" value="1"/>
</dbReference>
<dbReference type="PROSITE" id="PS51460">
    <property type="entry name" value="GAR"/>
    <property type="match status" value="1"/>
</dbReference>
<feature type="domain" description="GAR" evidence="8">
    <location>
        <begin position="209"/>
        <end position="282"/>
    </location>
</feature>
<feature type="region of interest" description="Disordered" evidence="6">
    <location>
        <begin position="604"/>
        <end position="675"/>
    </location>
</feature>
<dbReference type="Gene3D" id="3.30.920.20">
    <property type="entry name" value="Gas2-like domain"/>
    <property type="match status" value="1"/>
</dbReference>
<feature type="domain" description="Calponin-homology (CH)" evidence="7">
    <location>
        <begin position="48"/>
        <end position="169"/>
    </location>
</feature>
<feature type="compositionally biased region" description="Low complexity" evidence="6">
    <location>
        <begin position="476"/>
        <end position="492"/>
    </location>
</feature>
<feature type="compositionally biased region" description="Polar residues" evidence="6">
    <location>
        <begin position="655"/>
        <end position="675"/>
    </location>
</feature>
<proteinExistence type="inferred from homology"/>
<feature type="compositionally biased region" description="Polar residues" evidence="6">
    <location>
        <begin position="526"/>
        <end position="544"/>
    </location>
</feature>
<dbReference type="PANTHER" id="PTHR46756:SF7">
    <property type="entry name" value="GAS2-LIKE PROTEIN 3"/>
    <property type="match status" value="1"/>
</dbReference>
<feature type="region of interest" description="Disordered" evidence="6">
    <location>
        <begin position="476"/>
        <end position="563"/>
    </location>
</feature>
<dbReference type="RefSeq" id="XP_030070513.1">
    <property type="nucleotide sequence ID" value="XM_030214653.1"/>
</dbReference>
<protein>
    <submittedName>
        <fullName evidence="10">GAS2-like protein 3</fullName>
    </submittedName>
</protein>
<evidence type="ECO:0000256" key="1">
    <source>
        <dbReference type="ARBA" id="ARBA00004245"/>
    </source>
</evidence>
<dbReference type="KEGG" id="muo:115477640"/>
<dbReference type="GO" id="GO:0008017">
    <property type="term" value="F:microtubule binding"/>
    <property type="evidence" value="ECO:0007669"/>
    <property type="project" value="InterPro"/>
</dbReference>
<dbReference type="CDD" id="cd21269">
    <property type="entry name" value="CH_GAS2L3"/>
    <property type="match status" value="1"/>
</dbReference>
<dbReference type="InterPro" id="IPR003108">
    <property type="entry name" value="GAR_dom"/>
</dbReference>
<feature type="compositionally biased region" description="Polar residues" evidence="6">
    <location>
        <begin position="430"/>
        <end position="440"/>
    </location>
</feature>
<dbReference type="SMART" id="SM00033">
    <property type="entry name" value="CH"/>
    <property type="match status" value="1"/>
</dbReference>
<evidence type="ECO:0000256" key="4">
    <source>
        <dbReference type="ARBA" id="ARBA00023212"/>
    </source>
</evidence>
<dbReference type="FunCoup" id="A0A6P7YZX3">
    <property type="interactions" value="229"/>
</dbReference>
<gene>
    <name evidence="10" type="primary">GAS2L3</name>
</gene>
<comment type="similarity">
    <text evidence="5">Belongs to the GAS2 family.</text>
</comment>
<dbReference type="GO" id="GO:0008093">
    <property type="term" value="F:cytoskeletal anchor activity"/>
    <property type="evidence" value="ECO:0007669"/>
    <property type="project" value="TreeGrafter"/>
</dbReference>
<dbReference type="InterPro" id="IPR036534">
    <property type="entry name" value="GAR_dom_sf"/>
</dbReference>
<dbReference type="Gene3D" id="1.10.418.10">
    <property type="entry name" value="Calponin-like domain"/>
    <property type="match status" value="1"/>
</dbReference>
<feature type="compositionally biased region" description="Polar residues" evidence="6">
    <location>
        <begin position="366"/>
        <end position="392"/>
    </location>
</feature>
<keyword evidence="3" id="KW-0597">Phosphoprotein</keyword>
<name>A0A6P7YZX3_9AMPH</name>
<dbReference type="PROSITE" id="PS50021">
    <property type="entry name" value="CH"/>
    <property type="match status" value="1"/>
</dbReference>
<dbReference type="SMART" id="SM00243">
    <property type="entry name" value="GAS2"/>
    <property type="match status" value="1"/>
</dbReference>